<organism evidence="1 2">
    <name type="scientific">Stylophora pistillata</name>
    <name type="common">Smooth cauliflower coral</name>
    <dbReference type="NCBI Taxonomy" id="50429"/>
    <lineage>
        <taxon>Eukaryota</taxon>
        <taxon>Metazoa</taxon>
        <taxon>Cnidaria</taxon>
        <taxon>Anthozoa</taxon>
        <taxon>Hexacorallia</taxon>
        <taxon>Scleractinia</taxon>
        <taxon>Astrocoeniina</taxon>
        <taxon>Pocilloporidae</taxon>
        <taxon>Stylophora</taxon>
    </lineage>
</organism>
<dbReference type="OrthoDB" id="8423312at2759"/>
<keyword evidence="2" id="KW-1185">Reference proteome</keyword>
<dbReference type="Proteomes" id="UP000225706">
    <property type="component" value="Unassembled WGS sequence"/>
</dbReference>
<dbReference type="EMBL" id="LSMT01000080">
    <property type="protein sequence ID" value="PFX28602.1"/>
    <property type="molecule type" value="Genomic_DNA"/>
</dbReference>
<gene>
    <name evidence="1" type="ORF">AWC38_SpisGene6683</name>
</gene>
<proteinExistence type="predicted"/>
<evidence type="ECO:0008006" key="3">
    <source>
        <dbReference type="Google" id="ProtNLM"/>
    </source>
</evidence>
<dbReference type="PANTHER" id="PTHR46177">
    <property type="entry name" value="INTEGRASE CATALYTIC DOMAIN-CONTAINING PROTEIN"/>
    <property type="match status" value="1"/>
</dbReference>
<reference evidence="2" key="1">
    <citation type="journal article" date="2017" name="bioRxiv">
        <title>Comparative analysis of the genomes of Stylophora pistillata and Acropora digitifera provides evidence for extensive differences between species of corals.</title>
        <authorList>
            <person name="Voolstra C.R."/>
            <person name="Li Y."/>
            <person name="Liew Y.J."/>
            <person name="Baumgarten S."/>
            <person name="Zoccola D."/>
            <person name="Flot J.-F."/>
            <person name="Tambutte S."/>
            <person name="Allemand D."/>
            <person name="Aranda M."/>
        </authorList>
    </citation>
    <scope>NUCLEOTIDE SEQUENCE [LARGE SCALE GENOMIC DNA]</scope>
</reference>
<evidence type="ECO:0000313" key="1">
    <source>
        <dbReference type="EMBL" id="PFX28602.1"/>
    </source>
</evidence>
<sequence length="210" mass="23976">MINSNPMALPSMVLDRYSRKILWLEVTISNNEPENVARFYLDCVKGNGGCPILLRTDCGTENGMMAAMCCYFGQNGEDAFAGGKANKYGSSPANQRIESWWSYFRRGRAVIQNELDNVKQHWNTHRHGTVPGVPDVLFYLPQRSNAFECKQVVENPNCKRYLLHTQPSDDEGDLYQEYFDYVVDHEALQIPSSVEEAFNLFQQLKSLCVM</sequence>
<protein>
    <recommendedName>
        <fullName evidence="3">Integrase catalytic domain-containing protein</fullName>
    </recommendedName>
</protein>
<name>A0A2B4SJE8_STYPI</name>
<dbReference type="STRING" id="50429.A0A2B4SJE8"/>
<comment type="caution">
    <text evidence="1">The sequence shown here is derived from an EMBL/GenBank/DDBJ whole genome shotgun (WGS) entry which is preliminary data.</text>
</comment>
<accession>A0A2B4SJE8</accession>
<dbReference type="PANTHER" id="PTHR46177:SF1">
    <property type="entry name" value="INTEGRASE CATALYTIC DOMAIN-CONTAINING PROTEIN"/>
    <property type="match status" value="1"/>
</dbReference>
<dbReference type="AlphaFoldDB" id="A0A2B4SJE8"/>
<evidence type="ECO:0000313" key="2">
    <source>
        <dbReference type="Proteomes" id="UP000225706"/>
    </source>
</evidence>